<protein>
    <submittedName>
        <fullName evidence="2">Uncharacterized protein</fullName>
    </submittedName>
</protein>
<dbReference type="AlphaFoldDB" id="A0A4R3JTI0"/>
<evidence type="ECO:0000313" key="2">
    <source>
        <dbReference type="EMBL" id="TCS68931.1"/>
    </source>
</evidence>
<gene>
    <name evidence="2" type="ORF">EDD74_106136</name>
    <name evidence="1" type="ORF">FAEUMB_08880</name>
</gene>
<evidence type="ECO:0000313" key="4">
    <source>
        <dbReference type="Proteomes" id="UP000702954"/>
    </source>
</evidence>
<organism evidence="2 3">
    <name type="scientific">Faecalimonas umbilicata</name>
    <dbReference type="NCBI Taxonomy" id="1912855"/>
    <lineage>
        <taxon>Bacteria</taxon>
        <taxon>Bacillati</taxon>
        <taxon>Bacillota</taxon>
        <taxon>Clostridia</taxon>
        <taxon>Lachnospirales</taxon>
        <taxon>Lachnospiraceae</taxon>
        <taxon>Faecalimonas</taxon>
    </lineage>
</organism>
<dbReference type="RefSeq" id="WP_008974903.1">
    <property type="nucleotide sequence ID" value="NZ_BHEO01000002.1"/>
</dbReference>
<evidence type="ECO:0000313" key="3">
    <source>
        <dbReference type="Proteomes" id="UP000294613"/>
    </source>
</evidence>
<dbReference type="Proteomes" id="UP000702954">
    <property type="component" value="Unassembled WGS sequence"/>
</dbReference>
<sequence>MFKIFKKHPKTLWISMQDVLAIIKSDYDKSWPFEIIEFRYGGTTHRMGAYVEDLDEKFYNKIKQEEIHFVFDEQTYTSFEEFVKSVHINGIPITDVLGPIEVLQAGIVNGEAMLSSPWGEKRLSAHAIEKE</sequence>
<reference evidence="1 4" key="1">
    <citation type="journal article" date="2018" name="Int. J. Syst. Evol. Microbiol.">
        <title>Draft Genome Sequence of Faecalimonas umbilicata JCM 30896T, an Acetate-Producing Bacterium Isolated from Human Feces.</title>
        <authorList>
            <person name="Sakamoto M."/>
            <person name="Ikeyama N."/>
            <person name="Yuki M."/>
            <person name="Ohkuma M."/>
        </authorList>
    </citation>
    <scope>NUCLEOTIDE SEQUENCE [LARGE SCALE GENOMIC DNA]</scope>
    <source>
        <strain evidence="1 4">EGH7</strain>
    </source>
</reference>
<reference evidence="2 3" key="2">
    <citation type="submission" date="2019-03" db="EMBL/GenBank/DDBJ databases">
        <title>Genomic Encyclopedia of Type Strains, Phase IV (KMG-IV): sequencing the most valuable type-strain genomes for metagenomic binning, comparative biology and taxonomic classification.</title>
        <authorList>
            <person name="Goeker M."/>
        </authorList>
    </citation>
    <scope>NUCLEOTIDE SEQUENCE [LARGE SCALE GENOMIC DNA]</scope>
    <source>
        <strain evidence="2 3">DSM 103426</strain>
    </source>
</reference>
<name>A0A4R3JTI0_9FIRM</name>
<keyword evidence="4" id="KW-1185">Reference proteome</keyword>
<dbReference type="EMBL" id="SLZV01000006">
    <property type="protein sequence ID" value="TCS68931.1"/>
    <property type="molecule type" value="Genomic_DNA"/>
</dbReference>
<dbReference type="Proteomes" id="UP000294613">
    <property type="component" value="Unassembled WGS sequence"/>
</dbReference>
<proteinExistence type="predicted"/>
<dbReference type="EMBL" id="BHEO01000002">
    <property type="protein sequence ID" value="GBU04347.1"/>
    <property type="molecule type" value="Genomic_DNA"/>
</dbReference>
<evidence type="ECO:0000313" key="1">
    <source>
        <dbReference type="EMBL" id="GBU04347.1"/>
    </source>
</evidence>
<comment type="caution">
    <text evidence="2">The sequence shown here is derived from an EMBL/GenBank/DDBJ whole genome shotgun (WGS) entry which is preliminary data.</text>
</comment>
<accession>A0A4R3JTI0</accession>